<dbReference type="Proteomes" id="UP000240638">
    <property type="component" value="Unassembled WGS sequence"/>
</dbReference>
<comment type="caution">
    <text evidence="4">The sequence shown here is derived from an EMBL/GenBank/DDBJ whole genome shotgun (WGS) entry which is preliminary data.</text>
</comment>
<feature type="region of interest" description="Disordered" evidence="1">
    <location>
        <begin position="172"/>
        <end position="191"/>
    </location>
</feature>
<dbReference type="SUPFAM" id="SSF88659">
    <property type="entry name" value="Sigma3 and sigma4 domains of RNA polymerase sigma factors"/>
    <property type="match status" value="1"/>
</dbReference>
<evidence type="ECO:0000313" key="5">
    <source>
        <dbReference type="Proteomes" id="UP000240638"/>
    </source>
</evidence>
<dbReference type="Pfam" id="PF04542">
    <property type="entry name" value="Sigma70_r2"/>
    <property type="match status" value="1"/>
</dbReference>
<evidence type="ECO:0000313" key="4">
    <source>
        <dbReference type="EMBL" id="PTB17148.1"/>
    </source>
</evidence>
<dbReference type="GO" id="GO:0016987">
    <property type="term" value="F:sigma factor activity"/>
    <property type="evidence" value="ECO:0007669"/>
    <property type="project" value="InterPro"/>
</dbReference>
<dbReference type="PANTHER" id="PTHR30173">
    <property type="entry name" value="SIGMA 19 FACTOR"/>
    <property type="match status" value="1"/>
</dbReference>
<dbReference type="Pfam" id="PF08281">
    <property type="entry name" value="Sigma70_r4_2"/>
    <property type="match status" value="1"/>
</dbReference>
<dbReference type="InterPro" id="IPR013324">
    <property type="entry name" value="RNA_pol_sigma_r3/r4-like"/>
</dbReference>
<proteinExistence type="predicted"/>
<dbReference type="InterPro" id="IPR014284">
    <property type="entry name" value="RNA_pol_sigma-70_dom"/>
</dbReference>
<dbReference type="NCBIfam" id="TIGR02937">
    <property type="entry name" value="sigma70-ECF"/>
    <property type="match status" value="1"/>
</dbReference>
<dbReference type="InterPro" id="IPR007627">
    <property type="entry name" value="RNA_pol_sigma70_r2"/>
</dbReference>
<protein>
    <submittedName>
        <fullName evidence="4">RNA polymerase subunit sigma-24</fullName>
    </submittedName>
</protein>
<reference evidence="4 5" key="1">
    <citation type="submission" date="2018-03" db="EMBL/GenBank/DDBJ databases">
        <title>Whole genome analyses suggest that Burkholderia sensu lato contains two further novel genera in the rhizoxinica-symbiotica group Mycetohabitans gen. nov., and Trinickia gen. nov.: implications for the evolution of diazotrophy and nodulation in the Burkholderiaceae.</title>
        <authorList>
            <person name="Estrada De Los Santos P."/>
            <person name="Palmer M."/>
            <person name="Chavez-Ramirez B."/>
            <person name="Steenkamp E.T."/>
            <person name="Hirsch A.M."/>
            <person name="Manyaka P."/>
            <person name="Maluk M."/>
            <person name="Lafos M."/>
            <person name="Crook M."/>
            <person name="Gross E."/>
            <person name="Simon M.F."/>
            <person name="Bueno Dos Reis Junior F."/>
            <person name="Poole P.S."/>
            <person name="Venter S.N."/>
            <person name="James E.K."/>
        </authorList>
    </citation>
    <scope>NUCLEOTIDE SEQUENCE [LARGE SCALE GENOMIC DNA]</scope>
    <source>
        <strain evidence="4 5">JPY-366</strain>
    </source>
</reference>
<feature type="domain" description="RNA polymerase sigma factor 70 region 4 type 2" evidence="3">
    <location>
        <begin position="120"/>
        <end position="171"/>
    </location>
</feature>
<dbReference type="GO" id="GO:0003677">
    <property type="term" value="F:DNA binding"/>
    <property type="evidence" value="ECO:0007669"/>
    <property type="project" value="InterPro"/>
</dbReference>
<feature type="domain" description="RNA polymerase sigma-70 region 2" evidence="2">
    <location>
        <begin position="21"/>
        <end position="83"/>
    </location>
</feature>
<dbReference type="Gene3D" id="1.10.1740.10">
    <property type="match status" value="1"/>
</dbReference>
<dbReference type="SUPFAM" id="SSF88946">
    <property type="entry name" value="Sigma2 domain of RNA polymerase sigma factors"/>
    <property type="match status" value="1"/>
</dbReference>
<dbReference type="InterPro" id="IPR013325">
    <property type="entry name" value="RNA_pol_sigma_r2"/>
</dbReference>
<accession>A0A2T3XKU2</accession>
<evidence type="ECO:0000259" key="3">
    <source>
        <dbReference type="Pfam" id="PF08281"/>
    </source>
</evidence>
<name>A0A2T3XKU2_9BURK</name>
<dbReference type="RefSeq" id="WP_107154151.1">
    <property type="nucleotide sequence ID" value="NZ_PYUC01000023.1"/>
</dbReference>
<dbReference type="PANTHER" id="PTHR30173:SF36">
    <property type="entry name" value="ECF RNA POLYMERASE SIGMA FACTOR SIGJ"/>
    <property type="match status" value="1"/>
</dbReference>
<dbReference type="InterPro" id="IPR036388">
    <property type="entry name" value="WH-like_DNA-bd_sf"/>
</dbReference>
<gene>
    <name evidence="4" type="ORF">C9I57_29880</name>
</gene>
<dbReference type="EMBL" id="PYUC01000023">
    <property type="protein sequence ID" value="PTB17148.1"/>
    <property type="molecule type" value="Genomic_DNA"/>
</dbReference>
<sequence>MTRARNENKPNEKADKTSGFEAARARLMARAYRVLGSRAEAEDVVQDAWLKWHAAEEDALRTPLAWLTTITTRLAIDRLRRLQTEHVAHEKERQASSVLHETMPSAEEEALRASAMEEGLWLLFETLTPDERAAFILHEAFDCDYARIADVLGKKTPAHCRQLVHRARLRLQRTPETGDENTDADVERTRRRERHEVLERLRTAIETCDPTAAMRIFEEAATAGVEALTVERAERVVAVAAAPVGVGTTASFAADTGRSAQTLAMSDVAYIAVLHRCTIVALVAVSFAGTRIGYVRLLTDPVVLAAVNRAFGEPAIDSLLATVRSNGHAYA</sequence>
<dbReference type="GO" id="GO:0006352">
    <property type="term" value="P:DNA-templated transcription initiation"/>
    <property type="evidence" value="ECO:0007669"/>
    <property type="project" value="InterPro"/>
</dbReference>
<organism evidence="4 5">
    <name type="scientific">Trinickia symbiotica</name>
    <dbReference type="NCBI Taxonomy" id="863227"/>
    <lineage>
        <taxon>Bacteria</taxon>
        <taxon>Pseudomonadati</taxon>
        <taxon>Pseudomonadota</taxon>
        <taxon>Betaproteobacteria</taxon>
        <taxon>Burkholderiales</taxon>
        <taxon>Burkholderiaceae</taxon>
        <taxon>Trinickia</taxon>
    </lineage>
</organism>
<dbReference type="InterPro" id="IPR052704">
    <property type="entry name" value="ECF_Sigma-70_Domain"/>
</dbReference>
<dbReference type="Gene3D" id="1.10.10.10">
    <property type="entry name" value="Winged helix-like DNA-binding domain superfamily/Winged helix DNA-binding domain"/>
    <property type="match status" value="1"/>
</dbReference>
<evidence type="ECO:0000259" key="2">
    <source>
        <dbReference type="Pfam" id="PF04542"/>
    </source>
</evidence>
<dbReference type="AlphaFoldDB" id="A0A2T3XKU2"/>
<evidence type="ECO:0000256" key="1">
    <source>
        <dbReference type="SAM" id="MobiDB-lite"/>
    </source>
</evidence>
<dbReference type="InterPro" id="IPR013249">
    <property type="entry name" value="RNA_pol_sigma70_r4_t2"/>
</dbReference>